<gene>
    <name evidence="2" type="ORF">A3A58_00500</name>
</gene>
<evidence type="ECO:0000313" key="3">
    <source>
        <dbReference type="Proteomes" id="UP000177685"/>
    </source>
</evidence>
<dbReference type="Proteomes" id="UP000177685">
    <property type="component" value="Unassembled WGS sequence"/>
</dbReference>
<feature type="region of interest" description="Disordered" evidence="1">
    <location>
        <begin position="57"/>
        <end position="95"/>
    </location>
</feature>
<reference evidence="2 3" key="1">
    <citation type="journal article" date="2016" name="Nat. Commun.">
        <title>Thousands of microbial genomes shed light on interconnected biogeochemical processes in an aquifer system.</title>
        <authorList>
            <person name="Anantharaman K."/>
            <person name="Brown C.T."/>
            <person name="Hug L.A."/>
            <person name="Sharon I."/>
            <person name="Castelle C.J."/>
            <person name="Probst A.J."/>
            <person name="Thomas B.C."/>
            <person name="Singh A."/>
            <person name="Wilkins M.J."/>
            <person name="Karaoz U."/>
            <person name="Brodie E.L."/>
            <person name="Williams K.H."/>
            <person name="Hubbard S.S."/>
            <person name="Banfield J.F."/>
        </authorList>
    </citation>
    <scope>NUCLEOTIDE SEQUENCE [LARGE SCALE GENOMIC DNA]</scope>
</reference>
<feature type="compositionally biased region" description="Basic and acidic residues" evidence="1">
    <location>
        <begin position="7"/>
        <end position="22"/>
    </location>
</feature>
<sequence>MAKKRQDRREMRATEARKRQVAHDALTPREILRALRDERDVGGGPEFDQMVRLLKSGRGDTPLGKIRKDREQRAREKAKKAEKDEANMRHVMEWG</sequence>
<evidence type="ECO:0000256" key="1">
    <source>
        <dbReference type="SAM" id="MobiDB-lite"/>
    </source>
</evidence>
<dbReference type="EMBL" id="MHCD01000047">
    <property type="protein sequence ID" value="OGY12833.1"/>
    <property type="molecule type" value="Genomic_DNA"/>
</dbReference>
<proteinExistence type="predicted"/>
<protein>
    <submittedName>
        <fullName evidence="2">Uncharacterized protein</fullName>
    </submittedName>
</protein>
<comment type="caution">
    <text evidence="2">The sequence shown here is derived from an EMBL/GenBank/DDBJ whole genome shotgun (WGS) entry which is preliminary data.</text>
</comment>
<name>A0A1G1VBL6_9BACT</name>
<accession>A0A1G1VBL6</accession>
<evidence type="ECO:0000313" key="2">
    <source>
        <dbReference type="EMBL" id="OGY12833.1"/>
    </source>
</evidence>
<organism evidence="2 3">
    <name type="scientific">Candidatus Blackburnbacteria bacterium RIFCSPLOWO2_01_FULL_41_27</name>
    <dbReference type="NCBI Taxonomy" id="1797520"/>
    <lineage>
        <taxon>Bacteria</taxon>
        <taxon>Candidatus Blackburniibacteriota</taxon>
    </lineage>
</organism>
<feature type="region of interest" description="Disordered" evidence="1">
    <location>
        <begin position="1"/>
        <end position="22"/>
    </location>
</feature>
<feature type="compositionally biased region" description="Basic and acidic residues" evidence="1">
    <location>
        <begin position="66"/>
        <end position="95"/>
    </location>
</feature>
<dbReference type="AlphaFoldDB" id="A0A1G1VBL6"/>